<proteinExistence type="predicted"/>
<accession>A0A5N6T2G4</accession>
<organism evidence="1 2">
    <name type="scientific">Aspergillus pseudotamarii</name>
    <dbReference type="NCBI Taxonomy" id="132259"/>
    <lineage>
        <taxon>Eukaryota</taxon>
        <taxon>Fungi</taxon>
        <taxon>Dikarya</taxon>
        <taxon>Ascomycota</taxon>
        <taxon>Pezizomycotina</taxon>
        <taxon>Eurotiomycetes</taxon>
        <taxon>Eurotiomycetidae</taxon>
        <taxon>Eurotiales</taxon>
        <taxon>Aspergillaceae</taxon>
        <taxon>Aspergillus</taxon>
        <taxon>Aspergillus subgen. Circumdati</taxon>
    </lineage>
</organism>
<gene>
    <name evidence="1" type="ORF">BDV38DRAFT_279989</name>
</gene>
<keyword evidence="2" id="KW-1185">Reference proteome</keyword>
<dbReference type="GeneID" id="43643395"/>
<dbReference type="EMBL" id="ML743561">
    <property type="protein sequence ID" value="KAE8140487.1"/>
    <property type="molecule type" value="Genomic_DNA"/>
</dbReference>
<dbReference type="GO" id="GO:0003676">
    <property type="term" value="F:nucleic acid binding"/>
    <property type="evidence" value="ECO:0007669"/>
    <property type="project" value="InterPro"/>
</dbReference>
<evidence type="ECO:0000313" key="1">
    <source>
        <dbReference type="EMBL" id="KAE8140487.1"/>
    </source>
</evidence>
<name>A0A5N6T2G4_ASPPS</name>
<dbReference type="InterPro" id="IPR012677">
    <property type="entry name" value="Nucleotide-bd_a/b_plait_sf"/>
</dbReference>
<dbReference type="Proteomes" id="UP000325672">
    <property type="component" value="Unassembled WGS sequence"/>
</dbReference>
<sequence length="243" mass="27411">MDDKPRWAATQQTLMLEGEHRQQALARMVAPALAGKNVMVFTSKLDDAPSTHRHLCERFPNFSIRLFAKKVGTNNRQIHAILICRPFYAGIDLNPNMRTVVFYDHPATDLHAITGRLRITIERMSAIDEKLRALRFSGISVFDKSTNHSPSINMKVTSSCKLIIRGLGRGVTVEELMAKLQQYEPACAEVLPFETETPQSVPTAVVWFPTELLAAACLRDIDVVRFGGDMVMARYALEKKRKR</sequence>
<dbReference type="AlphaFoldDB" id="A0A5N6T2G4"/>
<dbReference type="Gene3D" id="3.30.70.330">
    <property type="match status" value="1"/>
</dbReference>
<protein>
    <submittedName>
        <fullName evidence="1">Uncharacterized protein</fullName>
    </submittedName>
</protein>
<evidence type="ECO:0000313" key="2">
    <source>
        <dbReference type="Proteomes" id="UP000325672"/>
    </source>
</evidence>
<reference evidence="1 2" key="1">
    <citation type="submission" date="2019-04" db="EMBL/GenBank/DDBJ databases">
        <title>Friends and foes A comparative genomics study of 23 Aspergillus species from section Flavi.</title>
        <authorList>
            <consortium name="DOE Joint Genome Institute"/>
            <person name="Kjaerbolling I."/>
            <person name="Vesth T."/>
            <person name="Frisvad J.C."/>
            <person name="Nybo J.L."/>
            <person name="Theobald S."/>
            <person name="Kildgaard S."/>
            <person name="Isbrandt T."/>
            <person name="Kuo A."/>
            <person name="Sato A."/>
            <person name="Lyhne E.K."/>
            <person name="Kogle M.E."/>
            <person name="Wiebenga A."/>
            <person name="Kun R.S."/>
            <person name="Lubbers R.J."/>
            <person name="Makela M.R."/>
            <person name="Barry K."/>
            <person name="Chovatia M."/>
            <person name="Clum A."/>
            <person name="Daum C."/>
            <person name="Haridas S."/>
            <person name="He G."/>
            <person name="LaButti K."/>
            <person name="Lipzen A."/>
            <person name="Mondo S."/>
            <person name="Riley R."/>
            <person name="Salamov A."/>
            <person name="Simmons B.A."/>
            <person name="Magnuson J.K."/>
            <person name="Henrissat B."/>
            <person name="Mortensen U.H."/>
            <person name="Larsen T.O."/>
            <person name="Devries R.P."/>
            <person name="Grigoriev I.V."/>
            <person name="Machida M."/>
            <person name="Baker S.E."/>
            <person name="Andersen M.R."/>
        </authorList>
    </citation>
    <scope>NUCLEOTIDE SEQUENCE [LARGE SCALE GENOMIC DNA]</scope>
    <source>
        <strain evidence="1 2">CBS 117625</strain>
    </source>
</reference>
<dbReference type="OrthoDB" id="4444689at2759"/>
<dbReference type="InterPro" id="IPR035979">
    <property type="entry name" value="RBD_domain_sf"/>
</dbReference>
<dbReference type="SUPFAM" id="SSF54928">
    <property type="entry name" value="RNA-binding domain, RBD"/>
    <property type="match status" value="1"/>
</dbReference>
<dbReference type="RefSeq" id="XP_031916550.1">
    <property type="nucleotide sequence ID" value="XM_032059185.1"/>
</dbReference>